<evidence type="ECO:0008006" key="4">
    <source>
        <dbReference type="Google" id="ProtNLM"/>
    </source>
</evidence>
<feature type="compositionally biased region" description="Low complexity" evidence="1">
    <location>
        <begin position="111"/>
        <end position="132"/>
    </location>
</feature>
<comment type="caution">
    <text evidence="2">The sequence shown here is derived from an EMBL/GenBank/DDBJ whole genome shotgun (WGS) entry which is preliminary data.</text>
</comment>
<dbReference type="EMBL" id="JBHSBN010000006">
    <property type="protein sequence ID" value="MFC4106668.1"/>
    <property type="molecule type" value="Genomic_DNA"/>
</dbReference>
<reference evidence="3" key="1">
    <citation type="journal article" date="2019" name="Int. J. Syst. Evol. Microbiol.">
        <title>The Global Catalogue of Microorganisms (GCM) 10K type strain sequencing project: providing services to taxonomists for standard genome sequencing and annotation.</title>
        <authorList>
            <consortium name="The Broad Institute Genomics Platform"/>
            <consortium name="The Broad Institute Genome Sequencing Center for Infectious Disease"/>
            <person name="Wu L."/>
            <person name="Ma J."/>
        </authorList>
    </citation>
    <scope>NUCLEOTIDE SEQUENCE [LARGE SCALE GENOMIC DNA]</scope>
    <source>
        <strain evidence="3">2902at01</strain>
    </source>
</reference>
<feature type="compositionally biased region" description="Low complexity" evidence="1">
    <location>
        <begin position="84"/>
        <end position="101"/>
    </location>
</feature>
<feature type="compositionally biased region" description="Basic and acidic residues" evidence="1">
    <location>
        <begin position="135"/>
        <end position="148"/>
    </location>
</feature>
<feature type="region of interest" description="Disordered" evidence="1">
    <location>
        <begin position="286"/>
        <end position="311"/>
    </location>
</feature>
<proteinExistence type="predicted"/>
<dbReference type="RefSeq" id="WP_377544808.1">
    <property type="nucleotide sequence ID" value="NZ_JBHSBN010000006.1"/>
</dbReference>
<feature type="region of interest" description="Disordered" evidence="1">
    <location>
        <begin position="373"/>
        <end position="393"/>
    </location>
</feature>
<feature type="compositionally biased region" description="Low complexity" evidence="1">
    <location>
        <begin position="58"/>
        <end position="75"/>
    </location>
</feature>
<evidence type="ECO:0000256" key="1">
    <source>
        <dbReference type="SAM" id="MobiDB-lite"/>
    </source>
</evidence>
<gene>
    <name evidence="2" type="ORF">ACFOX0_12055</name>
</gene>
<organism evidence="2 3">
    <name type="scientific">Micromonospora zhanjiangensis</name>
    <dbReference type="NCBI Taxonomy" id="1522057"/>
    <lineage>
        <taxon>Bacteria</taxon>
        <taxon>Bacillati</taxon>
        <taxon>Actinomycetota</taxon>
        <taxon>Actinomycetes</taxon>
        <taxon>Micromonosporales</taxon>
        <taxon>Micromonosporaceae</taxon>
        <taxon>Micromonospora</taxon>
    </lineage>
</organism>
<evidence type="ECO:0000313" key="2">
    <source>
        <dbReference type="EMBL" id="MFC4106668.1"/>
    </source>
</evidence>
<feature type="compositionally biased region" description="Basic and acidic residues" evidence="1">
    <location>
        <begin position="286"/>
        <end position="300"/>
    </location>
</feature>
<protein>
    <recommendedName>
        <fullName evidence="4">EcsC protein family protein</fullName>
    </recommendedName>
</protein>
<accession>A0ABV8KKP8</accession>
<feature type="region of interest" description="Disordered" evidence="1">
    <location>
        <begin position="1"/>
        <end position="148"/>
    </location>
</feature>
<keyword evidence="3" id="KW-1185">Reference proteome</keyword>
<name>A0ABV8KKP8_9ACTN</name>
<feature type="compositionally biased region" description="Low complexity" evidence="1">
    <location>
        <begin position="1"/>
        <end position="28"/>
    </location>
</feature>
<feature type="compositionally biased region" description="Low complexity" evidence="1">
    <location>
        <begin position="37"/>
        <end position="50"/>
    </location>
</feature>
<sequence>MQEATPAEEAAPAKKAAATKRATPAKKAVPAHDAVPARKVAAGKKAAPARKAPPPEAAPTEATAPTGTATPTRKTPAAKKAAKKAVAAETTTVTGTPAAVKQAGAVRKPTDAPATATPPTEPTPAAATVATPDRTPVDRPPAESDAPVRRTPERVDLVVVGRLLTDRPEQAPELLALAAVASIGPRARDWAAGIRADYPNATPDGVAALATRRFVRRAGTGAAMATAVGLLAPFAELALTSWAQAGLVLHLAAAYGQDPTHPDRAVDLLLLSGIEPDEDRARRALAEARAGGRPDVRDRPAAGPDHGGDQVPSVEKLVLAGQRLAAPLLAQGGGWMAVRLVARLLPGAGPLVAAGGGAAGAERLAARAVARYRPRGAAGRAQSQSSQERGSTE</sequence>
<feature type="compositionally biased region" description="Polar residues" evidence="1">
    <location>
        <begin position="382"/>
        <end position="393"/>
    </location>
</feature>
<dbReference type="Proteomes" id="UP001595868">
    <property type="component" value="Unassembled WGS sequence"/>
</dbReference>
<evidence type="ECO:0000313" key="3">
    <source>
        <dbReference type="Proteomes" id="UP001595868"/>
    </source>
</evidence>